<dbReference type="AlphaFoldDB" id="A0A9R0Q3F2"/>
<gene>
    <name evidence="2" type="ORF">TRITD_1Av1G093540</name>
</gene>
<name>A0A9R0Q3F2_TRITD</name>
<evidence type="ECO:0000256" key="1">
    <source>
        <dbReference type="SAM" id="MobiDB-lite"/>
    </source>
</evidence>
<dbReference type="EMBL" id="LT934111">
    <property type="protein sequence ID" value="VAH04216.1"/>
    <property type="molecule type" value="Genomic_DNA"/>
</dbReference>
<evidence type="ECO:0000313" key="3">
    <source>
        <dbReference type="Proteomes" id="UP000324705"/>
    </source>
</evidence>
<evidence type="ECO:0000313" key="2">
    <source>
        <dbReference type="EMBL" id="VAH04216.1"/>
    </source>
</evidence>
<feature type="region of interest" description="Disordered" evidence="1">
    <location>
        <begin position="196"/>
        <end position="217"/>
    </location>
</feature>
<organism evidence="2 3">
    <name type="scientific">Triticum turgidum subsp. durum</name>
    <name type="common">Durum wheat</name>
    <name type="synonym">Triticum durum</name>
    <dbReference type="NCBI Taxonomy" id="4567"/>
    <lineage>
        <taxon>Eukaryota</taxon>
        <taxon>Viridiplantae</taxon>
        <taxon>Streptophyta</taxon>
        <taxon>Embryophyta</taxon>
        <taxon>Tracheophyta</taxon>
        <taxon>Spermatophyta</taxon>
        <taxon>Magnoliopsida</taxon>
        <taxon>Liliopsida</taxon>
        <taxon>Poales</taxon>
        <taxon>Poaceae</taxon>
        <taxon>BOP clade</taxon>
        <taxon>Pooideae</taxon>
        <taxon>Triticodae</taxon>
        <taxon>Triticeae</taxon>
        <taxon>Triticinae</taxon>
        <taxon>Triticum</taxon>
    </lineage>
</organism>
<sequence length="240" mass="25902">MSAAVPCSLLSSSVSSHLAHPPISLSPGRTGACHGLGSAPPSPENVARHRFFDHNYRIKLPRLRSTRSRPPQPRLVIGRAERRPWPPDCRAPPAKVAARCTSAAGQGPAGVQTPSTPSPSRRRPAPSLAALQTGATPLPASLPPLSPRTVASPSDAAQVIGVHLYIQNFLQKISLYRYMTKNTACRQYAETEAKDDRQLLEEDTSNQSGKLSSFSSGSNAKYCNDTYQRFYLVVQYSLGA</sequence>
<reference evidence="2 3" key="1">
    <citation type="submission" date="2017-09" db="EMBL/GenBank/DDBJ databases">
        <authorList>
            <consortium name="International Durum Wheat Genome Sequencing Consortium (IDWGSC)"/>
            <person name="Milanesi L."/>
        </authorList>
    </citation>
    <scope>NUCLEOTIDE SEQUENCE [LARGE SCALE GENOMIC DNA]</scope>
    <source>
        <strain evidence="3">cv. Svevo</strain>
    </source>
</reference>
<feature type="compositionally biased region" description="Low complexity" evidence="1">
    <location>
        <begin position="113"/>
        <end position="126"/>
    </location>
</feature>
<protein>
    <submittedName>
        <fullName evidence="2">Uncharacterized protein</fullName>
    </submittedName>
</protein>
<proteinExistence type="predicted"/>
<feature type="region of interest" description="Disordered" evidence="1">
    <location>
        <begin position="99"/>
        <end position="126"/>
    </location>
</feature>
<keyword evidence="3" id="KW-1185">Reference proteome</keyword>
<feature type="compositionally biased region" description="Low complexity" evidence="1">
    <location>
        <begin position="205"/>
        <end position="217"/>
    </location>
</feature>
<accession>A0A9R0Q3F2</accession>
<dbReference type="Proteomes" id="UP000324705">
    <property type="component" value="Chromosome 1A"/>
</dbReference>
<dbReference type="Gramene" id="TRITD1Av1G093540.1">
    <property type="protein sequence ID" value="TRITD1Av1G093540.1"/>
    <property type="gene ID" value="TRITD1Av1G093540"/>
</dbReference>